<dbReference type="VEuPathDB" id="FungiDB:PV09_07411"/>
<dbReference type="AlphaFoldDB" id="A0A0D2APN2"/>
<dbReference type="GO" id="GO:0006450">
    <property type="term" value="P:regulation of translational fidelity"/>
    <property type="evidence" value="ECO:0007669"/>
    <property type="project" value="InterPro"/>
</dbReference>
<dbReference type="InterPro" id="IPR003837">
    <property type="entry name" value="GatC"/>
</dbReference>
<dbReference type="GO" id="GO:0070681">
    <property type="term" value="P:glutaminyl-tRNAGln biosynthesis via transamidation"/>
    <property type="evidence" value="ECO:0007669"/>
    <property type="project" value="TreeGrafter"/>
</dbReference>
<dbReference type="PANTHER" id="PTHR15004">
    <property type="entry name" value="GLUTAMYL-TRNA(GLN) AMIDOTRANSFERASE SUBUNIT C, MITOCHONDRIAL"/>
    <property type="match status" value="1"/>
</dbReference>
<dbReference type="GO" id="GO:0032543">
    <property type="term" value="P:mitochondrial translation"/>
    <property type="evidence" value="ECO:0007669"/>
    <property type="project" value="TreeGrafter"/>
</dbReference>
<dbReference type="GO" id="GO:0030956">
    <property type="term" value="C:glutamyl-tRNA(Gln) amidotransferase complex"/>
    <property type="evidence" value="ECO:0007669"/>
    <property type="project" value="TreeGrafter"/>
</dbReference>
<dbReference type="RefSeq" id="XP_016210993.1">
    <property type="nucleotide sequence ID" value="XM_016361173.1"/>
</dbReference>
<dbReference type="Pfam" id="PF20978">
    <property type="entry name" value="Gta3"/>
    <property type="match status" value="1"/>
</dbReference>
<dbReference type="PANTHER" id="PTHR15004:SF0">
    <property type="entry name" value="GLUTAMYL-TRNA(GLN) AMIDOTRANSFERASE SUBUNIT C, MITOCHONDRIAL"/>
    <property type="match status" value="1"/>
</dbReference>
<dbReference type="HOGENOM" id="CLU_085810_0_0_1"/>
<protein>
    <submittedName>
        <fullName evidence="3">Aspartyl/glutamyl-tRNA(Asn/Gln) amidotransferase, C subunit</fullName>
    </submittedName>
</protein>
<dbReference type="InParanoid" id="A0A0D2APN2"/>
<feature type="region of interest" description="Disordered" evidence="1">
    <location>
        <begin position="181"/>
        <end position="226"/>
    </location>
</feature>
<dbReference type="GO" id="GO:0005739">
    <property type="term" value="C:mitochondrion"/>
    <property type="evidence" value="ECO:0007669"/>
    <property type="project" value="TreeGrafter"/>
</dbReference>
<proteinExistence type="predicted"/>
<reference evidence="3 4" key="1">
    <citation type="submission" date="2015-01" db="EMBL/GenBank/DDBJ databases">
        <title>The Genome Sequence of Ochroconis gallopava CBS43764.</title>
        <authorList>
            <consortium name="The Broad Institute Genomics Platform"/>
            <person name="Cuomo C."/>
            <person name="de Hoog S."/>
            <person name="Gorbushina A."/>
            <person name="Stielow B."/>
            <person name="Teixiera M."/>
            <person name="Abouelleil A."/>
            <person name="Chapman S.B."/>
            <person name="Priest M."/>
            <person name="Young S.K."/>
            <person name="Wortman J."/>
            <person name="Nusbaum C."/>
            <person name="Birren B."/>
        </authorList>
    </citation>
    <scope>NUCLEOTIDE SEQUENCE [LARGE SCALE GENOMIC DNA]</scope>
    <source>
        <strain evidence="3 4">CBS 43764</strain>
    </source>
</reference>
<keyword evidence="3" id="KW-0808">Transferase</keyword>
<feature type="region of interest" description="Disordered" evidence="1">
    <location>
        <begin position="45"/>
        <end position="67"/>
    </location>
</feature>
<dbReference type="GO" id="GO:0016740">
    <property type="term" value="F:transferase activity"/>
    <property type="evidence" value="ECO:0007669"/>
    <property type="project" value="UniProtKB-KW"/>
</dbReference>
<evidence type="ECO:0000313" key="3">
    <source>
        <dbReference type="EMBL" id="KIW01124.1"/>
    </source>
</evidence>
<dbReference type="Proteomes" id="UP000053259">
    <property type="component" value="Unassembled WGS sequence"/>
</dbReference>
<dbReference type="SUPFAM" id="SSF141000">
    <property type="entry name" value="Glu-tRNAGln amidotransferase C subunit"/>
    <property type="match status" value="1"/>
</dbReference>
<gene>
    <name evidence="3" type="ORF">PV09_07411</name>
</gene>
<accession>A0A0D2APN2</accession>
<keyword evidence="4" id="KW-1185">Reference proteome</keyword>
<evidence type="ECO:0000313" key="4">
    <source>
        <dbReference type="Proteomes" id="UP000053259"/>
    </source>
</evidence>
<sequence>MPMLRTQYVSAMNGSSLAKRCSATASSLHPTKRRYLPVHTRRFQSTTAATEEVADSGSSSTQEKSPKLDIASLLAKPSWSVSSLLPPKNLSDGPPPITSEKLHHLLRLSALPLPTSAEEEKRMMDDLAAQLHFVKEMQKVDTTGVKPLRAIRDETATAEKEQEITLETLKDALAQEEIVGKHYQRIRRKPETERPQRQPSDWDPLSHAQRKAGNFFVVDTGKGSGD</sequence>
<dbReference type="InterPro" id="IPR036113">
    <property type="entry name" value="Asp/Glu-ADT_sf_sub_c"/>
</dbReference>
<feature type="domain" description="Glutamyl-tRNA amidotransferase complex subunit Gta3" evidence="2">
    <location>
        <begin position="93"/>
        <end position="148"/>
    </location>
</feature>
<evidence type="ECO:0000259" key="2">
    <source>
        <dbReference type="Pfam" id="PF20978"/>
    </source>
</evidence>
<organism evidence="3 4">
    <name type="scientific">Verruconis gallopava</name>
    <dbReference type="NCBI Taxonomy" id="253628"/>
    <lineage>
        <taxon>Eukaryota</taxon>
        <taxon>Fungi</taxon>
        <taxon>Dikarya</taxon>
        <taxon>Ascomycota</taxon>
        <taxon>Pezizomycotina</taxon>
        <taxon>Dothideomycetes</taxon>
        <taxon>Pleosporomycetidae</taxon>
        <taxon>Venturiales</taxon>
        <taxon>Sympoventuriaceae</taxon>
        <taxon>Verruconis</taxon>
    </lineage>
</organism>
<evidence type="ECO:0000256" key="1">
    <source>
        <dbReference type="SAM" id="MobiDB-lite"/>
    </source>
</evidence>
<dbReference type="GeneID" id="27315384"/>
<dbReference type="EMBL" id="KN847557">
    <property type="protein sequence ID" value="KIW01124.1"/>
    <property type="molecule type" value="Genomic_DNA"/>
</dbReference>
<dbReference type="InterPro" id="IPR049545">
    <property type="entry name" value="Gta3_dom"/>
</dbReference>
<name>A0A0D2APN2_9PEZI</name>
<dbReference type="OrthoDB" id="5522061at2759"/>